<proteinExistence type="predicted"/>
<reference evidence="2 3" key="1">
    <citation type="submission" date="2021-08" db="EMBL/GenBank/DDBJ databases">
        <title>Muricauda profundi sp. nov., a marine bacterium isolated from deep seawater of the Mariana Trench.</title>
        <authorList>
            <person name="Wei Y."/>
        </authorList>
    </citation>
    <scope>NUCLEOTIDE SEQUENCE [LARGE SCALE GENOMIC DNA]</scope>
    <source>
        <strain evidence="2 3">W52</strain>
    </source>
</reference>
<dbReference type="Proteomes" id="UP001196136">
    <property type="component" value="Unassembled WGS sequence"/>
</dbReference>
<feature type="transmembrane region" description="Helical" evidence="1">
    <location>
        <begin position="61"/>
        <end position="80"/>
    </location>
</feature>
<accession>A0ABS7ETL9</accession>
<comment type="caution">
    <text evidence="2">The sequence shown here is derived from an EMBL/GenBank/DDBJ whole genome shotgun (WGS) entry which is preliminary data.</text>
</comment>
<feature type="transmembrane region" description="Helical" evidence="1">
    <location>
        <begin position="20"/>
        <end position="41"/>
    </location>
</feature>
<evidence type="ECO:0000313" key="2">
    <source>
        <dbReference type="EMBL" id="MBW8200891.1"/>
    </source>
</evidence>
<keyword evidence="1" id="KW-0472">Membrane</keyword>
<keyword evidence="3" id="KW-1185">Reference proteome</keyword>
<protein>
    <submittedName>
        <fullName evidence="2">Uncharacterized protein</fullName>
    </submittedName>
</protein>
<gene>
    <name evidence="2" type="ORF">K1F36_13755</name>
</gene>
<evidence type="ECO:0000256" key="1">
    <source>
        <dbReference type="SAM" id="Phobius"/>
    </source>
</evidence>
<keyword evidence="1" id="KW-1133">Transmembrane helix</keyword>
<evidence type="ECO:0000313" key="3">
    <source>
        <dbReference type="Proteomes" id="UP001196136"/>
    </source>
</evidence>
<sequence>MDTFNEVSRNRQILDRTLGILLLLIGIAIGVFLIPNFLPLLKRTPYLLLDPDAGVRHELGYAWFMQSIGWIIAFFAFRSGRAFLRDSKKPTSTSK</sequence>
<keyword evidence="1" id="KW-0812">Transmembrane</keyword>
<dbReference type="RefSeq" id="WP_220114338.1">
    <property type="nucleotide sequence ID" value="NZ_JAHZSV010000020.1"/>
</dbReference>
<name>A0ABS7ETL9_9FLAO</name>
<dbReference type="EMBL" id="JAHZSV010000020">
    <property type="protein sequence ID" value="MBW8200891.1"/>
    <property type="molecule type" value="Genomic_DNA"/>
</dbReference>
<organism evidence="2 3">
    <name type="scientific">Flagellimonas abyssi</name>
    <dbReference type="NCBI Taxonomy" id="2864871"/>
    <lineage>
        <taxon>Bacteria</taxon>
        <taxon>Pseudomonadati</taxon>
        <taxon>Bacteroidota</taxon>
        <taxon>Flavobacteriia</taxon>
        <taxon>Flavobacteriales</taxon>
        <taxon>Flavobacteriaceae</taxon>
        <taxon>Flagellimonas</taxon>
    </lineage>
</organism>